<dbReference type="GO" id="GO:0032264">
    <property type="term" value="P:IMP salvage"/>
    <property type="evidence" value="ECO:0007669"/>
    <property type="project" value="TreeGrafter"/>
</dbReference>
<evidence type="ECO:0000256" key="2">
    <source>
        <dbReference type="ARBA" id="ARBA00022676"/>
    </source>
</evidence>
<evidence type="ECO:0000259" key="8">
    <source>
        <dbReference type="Pfam" id="PF00156"/>
    </source>
</evidence>
<dbReference type="GO" id="GO:0046872">
    <property type="term" value="F:metal ion binding"/>
    <property type="evidence" value="ECO:0007669"/>
    <property type="project" value="UniProtKB-KW"/>
</dbReference>
<dbReference type="AlphaFoldDB" id="A0A7S1NZ37"/>
<gene>
    <name evidence="9" type="ORF">VBRA1451_LOCUS2232</name>
</gene>
<keyword evidence="2" id="KW-0328">Glycosyltransferase</keyword>
<feature type="domain" description="Phosphoribosyltransferase" evidence="8">
    <location>
        <begin position="68"/>
        <end position="184"/>
    </location>
</feature>
<dbReference type="NCBIfam" id="NF006613">
    <property type="entry name" value="PRK09177.1"/>
    <property type="match status" value="1"/>
</dbReference>
<name>A0A7S1NZ37_9ALVE</name>
<reference evidence="9" key="1">
    <citation type="submission" date="2021-01" db="EMBL/GenBank/DDBJ databases">
        <authorList>
            <person name="Corre E."/>
            <person name="Pelletier E."/>
            <person name="Niang G."/>
            <person name="Scheremetjew M."/>
            <person name="Finn R."/>
            <person name="Kale V."/>
            <person name="Holt S."/>
            <person name="Cochrane G."/>
            <person name="Meng A."/>
            <person name="Brown T."/>
            <person name="Cohen L."/>
        </authorList>
    </citation>
    <scope>NUCLEOTIDE SEQUENCE</scope>
    <source>
        <strain evidence="9">CCMP3346</strain>
    </source>
</reference>
<dbReference type="PANTHER" id="PTHR39563:SF1">
    <property type="entry name" value="XANTHINE-GUANINE PHOSPHORIBOSYLTRANSFERASE"/>
    <property type="match status" value="1"/>
</dbReference>
<dbReference type="GO" id="GO:0000310">
    <property type="term" value="F:xanthine phosphoribosyltransferase activity"/>
    <property type="evidence" value="ECO:0007669"/>
    <property type="project" value="InterPro"/>
</dbReference>
<keyword evidence="1" id="KW-1003">Cell membrane</keyword>
<dbReference type="InterPro" id="IPR023747">
    <property type="entry name" value="Xanthine_Guanine_PRibTrfase"/>
</dbReference>
<proteinExistence type="predicted"/>
<feature type="region of interest" description="Disordered" evidence="7">
    <location>
        <begin position="190"/>
        <end position="257"/>
    </location>
</feature>
<dbReference type="GO" id="GO:0005829">
    <property type="term" value="C:cytosol"/>
    <property type="evidence" value="ECO:0007669"/>
    <property type="project" value="TreeGrafter"/>
</dbReference>
<protein>
    <recommendedName>
        <fullName evidence="8">Phosphoribosyltransferase domain-containing protein</fullName>
    </recommendedName>
</protein>
<evidence type="ECO:0000256" key="3">
    <source>
        <dbReference type="ARBA" id="ARBA00022679"/>
    </source>
</evidence>
<dbReference type="CDD" id="cd06223">
    <property type="entry name" value="PRTases_typeI"/>
    <property type="match status" value="1"/>
</dbReference>
<dbReference type="SUPFAM" id="SSF53271">
    <property type="entry name" value="PRTase-like"/>
    <property type="match status" value="1"/>
</dbReference>
<dbReference type="Gene3D" id="3.40.50.2020">
    <property type="match status" value="1"/>
</dbReference>
<accession>A0A7S1NZ37</accession>
<evidence type="ECO:0000256" key="6">
    <source>
        <dbReference type="ARBA" id="ARBA00023136"/>
    </source>
</evidence>
<keyword evidence="6" id="KW-0472">Membrane</keyword>
<evidence type="ECO:0000256" key="7">
    <source>
        <dbReference type="SAM" id="MobiDB-lite"/>
    </source>
</evidence>
<keyword evidence="3" id="KW-0808">Transferase</keyword>
<keyword evidence="5" id="KW-0460">Magnesium</keyword>
<organism evidence="9">
    <name type="scientific">Vitrella brassicaformis</name>
    <dbReference type="NCBI Taxonomy" id="1169539"/>
    <lineage>
        <taxon>Eukaryota</taxon>
        <taxon>Sar</taxon>
        <taxon>Alveolata</taxon>
        <taxon>Colpodellida</taxon>
        <taxon>Vitrellaceae</taxon>
        <taxon>Vitrella</taxon>
    </lineage>
</organism>
<dbReference type="GO" id="GO:0004422">
    <property type="term" value="F:hypoxanthine phosphoribosyltransferase activity"/>
    <property type="evidence" value="ECO:0007669"/>
    <property type="project" value="TreeGrafter"/>
</dbReference>
<dbReference type="PANTHER" id="PTHR39563">
    <property type="entry name" value="XANTHINE PHOSPHORIBOSYLTRANSFERASE"/>
    <property type="match status" value="1"/>
</dbReference>
<evidence type="ECO:0000256" key="4">
    <source>
        <dbReference type="ARBA" id="ARBA00022723"/>
    </source>
</evidence>
<feature type="compositionally biased region" description="Basic and acidic residues" evidence="7">
    <location>
        <begin position="218"/>
        <end position="227"/>
    </location>
</feature>
<sequence>MRSTTTGISTGAMARLPRPTFILLLQLMLLLPLRLMSIFQAPAISRDLPLTWDLFHRDTVSLARRLKDTGKRFRGIVAVSRGGLLPAGVLSQQLDVKLVDTVCMSSYSTDKKQHRLRCLKGVFHDGLGWLVVDDLADTGETIRALRKMLPKATFVTVYAKPLGKPWVDMYVKSLEQSMWVSFPWEREPGLPAEATEQETDRAREGEGQGQRNSNSNNNKKDSRESDKAGSAMEWPMRRPVLHQIARRVPWQQRKRGR</sequence>
<evidence type="ECO:0000256" key="1">
    <source>
        <dbReference type="ARBA" id="ARBA00022475"/>
    </source>
</evidence>
<dbReference type="GO" id="GO:0032263">
    <property type="term" value="P:GMP salvage"/>
    <property type="evidence" value="ECO:0007669"/>
    <property type="project" value="TreeGrafter"/>
</dbReference>
<evidence type="ECO:0000256" key="5">
    <source>
        <dbReference type="ARBA" id="ARBA00022842"/>
    </source>
</evidence>
<dbReference type="EMBL" id="HBGB01003821">
    <property type="protein sequence ID" value="CAD9047178.1"/>
    <property type="molecule type" value="Transcribed_RNA"/>
</dbReference>
<dbReference type="InterPro" id="IPR029057">
    <property type="entry name" value="PRTase-like"/>
</dbReference>
<evidence type="ECO:0000313" key="9">
    <source>
        <dbReference type="EMBL" id="CAD9047178.1"/>
    </source>
</evidence>
<dbReference type="GO" id="GO:0032265">
    <property type="term" value="P:XMP salvage"/>
    <property type="evidence" value="ECO:0007669"/>
    <property type="project" value="TreeGrafter"/>
</dbReference>
<dbReference type="Pfam" id="PF00156">
    <property type="entry name" value="Pribosyltran"/>
    <property type="match status" value="1"/>
</dbReference>
<dbReference type="InterPro" id="IPR000836">
    <property type="entry name" value="PRTase_dom"/>
</dbReference>
<keyword evidence="4" id="KW-0479">Metal-binding</keyword>